<protein>
    <submittedName>
        <fullName evidence="1">Acetyltransferase</fullName>
    </submittedName>
</protein>
<proteinExistence type="predicted"/>
<comment type="caution">
    <text evidence="1">The sequence shown here is derived from an EMBL/GenBank/DDBJ whole genome shotgun (WGS) entry which is preliminary data.</text>
</comment>
<dbReference type="AlphaFoldDB" id="A0AAW2ZKH9"/>
<dbReference type="EMBL" id="JAOPGA020001671">
    <property type="protein sequence ID" value="KAL0490353.1"/>
    <property type="molecule type" value="Genomic_DNA"/>
</dbReference>
<sequence>MLITATTTCIIIFVSIAFWVWRRKVRKDNKNDDQYAWKLRLSPSERYYLKNWGSSKHEGTHNITATMQIDFKDSDQINYESFRTNVEYVLRALQLKHPLLQVGLLYDCASTSFSCYRDCWYFARKKVVPKIQLEDTNDSWEDAHKHAMNRSWELDGPFMGVTIAKGEFTKGKLYIVFRFHHVICDASCCSNLVSEFALILNDLKHGSGPESELPCTF</sequence>
<name>A0AAW2ZKH9_9EUKA</name>
<organism evidence="1 2">
    <name type="scientific">Acrasis kona</name>
    <dbReference type="NCBI Taxonomy" id="1008807"/>
    <lineage>
        <taxon>Eukaryota</taxon>
        <taxon>Discoba</taxon>
        <taxon>Heterolobosea</taxon>
        <taxon>Tetramitia</taxon>
        <taxon>Eutetramitia</taxon>
        <taxon>Acrasidae</taxon>
        <taxon>Acrasis</taxon>
    </lineage>
</organism>
<keyword evidence="2" id="KW-1185">Reference proteome</keyword>
<evidence type="ECO:0000313" key="1">
    <source>
        <dbReference type="EMBL" id="KAL0490353.1"/>
    </source>
</evidence>
<feature type="non-terminal residue" evidence="1">
    <location>
        <position position="217"/>
    </location>
</feature>
<gene>
    <name evidence="1" type="ORF">AKO1_015083</name>
</gene>
<evidence type="ECO:0000313" key="2">
    <source>
        <dbReference type="Proteomes" id="UP001431209"/>
    </source>
</evidence>
<reference evidence="1 2" key="1">
    <citation type="submission" date="2024-03" db="EMBL/GenBank/DDBJ databases">
        <title>The Acrasis kona genome and developmental transcriptomes reveal deep origins of eukaryotic multicellular pathways.</title>
        <authorList>
            <person name="Sheikh S."/>
            <person name="Fu C.-J."/>
            <person name="Brown M.W."/>
            <person name="Baldauf S.L."/>
        </authorList>
    </citation>
    <scope>NUCLEOTIDE SEQUENCE [LARGE SCALE GENOMIC DNA]</scope>
    <source>
        <strain evidence="1 2">ATCC MYA-3509</strain>
    </source>
</reference>
<dbReference type="Proteomes" id="UP001431209">
    <property type="component" value="Unassembled WGS sequence"/>
</dbReference>
<accession>A0AAW2ZKH9</accession>
<dbReference type="SUPFAM" id="SSF52777">
    <property type="entry name" value="CoA-dependent acyltransferases"/>
    <property type="match status" value="1"/>
</dbReference>
<dbReference type="Gene3D" id="3.30.559.10">
    <property type="entry name" value="Chloramphenicol acetyltransferase-like domain"/>
    <property type="match status" value="1"/>
</dbReference>
<dbReference type="InterPro" id="IPR023213">
    <property type="entry name" value="CAT-like_dom_sf"/>
</dbReference>